<dbReference type="SUPFAM" id="SSF57850">
    <property type="entry name" value="RING/U-box"/>
    <property type="match status" value="1"/>
</dbReference>
<reference evidence="2 3" key="1">
    <citation type="submission" date="2019-09" db="EMBL/GenBank/DDBJ databases">
        <title>Draft genome of the ectomycorrhizal ascomycete Sphaerosporella brunnea.</title>
        <authorList>
            <consortium name="DOE Joint Genome Institute"/>
            <person name="Benucci G.M."/>
            <person name="Marozzi G."/>
            <person name="Antonielli L."/>
            <person name="Sanchez S."/>
            <person name="Marco P."/>
            <person name="Wang X."/>
            <person name="Falini L.B."/>
            <person name="Barry K."/>
            <person name="Haridas S."/>
            <person name="Lipzen A."/>
            <person name="Labutti K."/>
            <person name="Grigoriev I.V."/>
            <person name="Murat C."/>
            <person name="Martin F."/>
            <person name="Albertini E."/>
            <person name="Donnini D."/>
            <person name="Bonito G."/>
        </authorList>
    </citation>
    <scope>NUCLEOTIDE SEQUENCE [LARGE SCALE GENOMIC DNA]</scope>
    <source>
        <strain evidence="2 3">Sb_GMNB300</strain>
    </source>
</reference>
<evidence type="ECO:0000256" key="1">
    <source>
        <dbReference type="SAM" id="MobiDB-lite"/>
    </source>
</evidence>
<evidence type="ECO:0000313" key="2">
    <source>
        <dbReference type="EMBL" id="KAA8911673.1"/>
    </source>
</evidence>
<dbReference type="Proteomes" id="UP000326924">
    <property type="component" value="Unassembled WGS sequence"/>
</dbReference>
<dbReference type="AlphaFoldDB" id="A0A5J5F529"/>
<sequence>MATKLDPLFNSEYSLRERNTGPGKRCTHCTLPIGIDPPTHKVESILRGKGRKAPGESEDFHNVNCYYQLCRHCLIHFIAQHAVCPYCRAVRFVEIRHRREVFCLRTLTGPTGREGGFLRRLSANPKDWPSQYVCQHTEGSARCDQFCRDCYCEECMRRAPNRQVSKHIALAEALATCAKKKAEYKLYSLNQLNLAGMLELKEFQFLRRVGALMGRELTLQEEWLIWDYGKSQVFQKSTEELMEATAEANQSLIPKRHLTAQQRQQSSEPLVHITSGPQRLMSYRTTDGNRQVYTIPISDLDEQLMAAINEHQPPIFQACSLSALARVPKPPGKDDHLLYFYYRERDRRPSLKSGTARVGFTVRRTAWPGPKRRFSPGAQEDRPLELKLNGPGHS</sequence>
<dbReference type="EMBL" id="VXIS01000033">
    <property type="protein sequence ID" value="KAA8911673.1"/>
    <property type="molecule type" value="Genomic_DNA"/>
</dbReference>
<protein>
    <submittedName>
        <fullName evidence="2">Uncharacterized protein</fullName>
    </submittedName>
</protein>
<evidence type="ECO:0000313" key="3">
    <source>
        <dbReference type="Proteomes" id="UP000326924"/>
    </source>
</evidence>
<comment type="caution">
    <text evidence="2">The sequence shown here is derived from an EMBL/GenBank/DDBJ whole genome shotgun (WGS) entry which is preliminary data.</text>
</comment>
<dbReference type="InParanoid" id="A0A5J5F529"/>
<name>A0A5J5F529_9PEZI</name>
<accession>A0A5J5F529</accession>
<gene>
    <name evidence="2" type="ORF">FN846DRAFT_999884</name>
</gene>
<feature type="region of interest" description="Disordered" evidence="1">
    <location>
        <begin position="367"/>
        <end position="394"/>
    </location>
</feature>
<proteinExistence type="predicted"/>
<keyword evidence="3" id="KW-1185">Reference proteome</keyword>
<organism evidence="2 3">
    <name type="scientific">Sphaerosporella brunnea</name>
    <dbReference type="NCBI Taxonomy" id="1250544"/>
    <lineage>
        <taxon>Eukaryota</taxon>
        <taxon>Fungi</taxon>
        <taxon>Dikarya</taxon>
        <taxon>Ascomycota</taxon>
        <taxon>Pezizomycotina</taxon>
        <taxon>Pezizomycetes</taxon>
        <taxon>Pezizales</taxon>
        <taxon>Pyronemataceae</taxon>
        <taxon>Sphaerosporella</taxon>
    </lineage>
</organism>